<dbReference type="HOGENOM" id="CLU_1679235_0_0_1"/>
<accession>F2PJQ5</accession>
<proteinExistence type="predicted"/>
<name>F2PJQ5_TRIEC</name>
<dbReference type="EMBL" id="DS995721">
    <property type="protein sequence ID" value="EGE02123.1"/>
    <property type="molecule type" value="Genomic_DNA"/>
</dbReference>
<gene>
    <name evidence="1" type="ORF">TEQG_01162</name>
</gene>
<protein>
    <submittedName>
        <fullName evidence="1">Uncharacterized protein</fullName>
    </submittedName>
</protein>
<evidence type="ECO:0000313" key="2">
    <source>
        <dbReference type="Proteomes" id="UP000009169"/>
    </source>
</evidence>
<sequence>MDAPFTSIEVQRRREFHIYLRTYIIGVTPGSRPRGMRPGGNKDWWLCNRAQYSSLVNRHLGKSGRRRRIIKGKGPCLVLERAFSVGPFLTKEWQAGKLYKHVMEVEDPCRPEIFIPMEDHQEMSPDILVQGRFRWRQEGKSLFIHICKGYIAQKNIY</sequence>
<evidence type="ECO:0000313" key="1">
    <source>
        <dbReference type="EMBL" id="EGE02123.1"/>
    </source>
</evidence>
<dbReference type="AlphaFoldDB" id="F2PJQ5"/>
<dbReference type="Proteomes" id="UP000009169">
    <property type="component" value="Unassembled WGS sequence"/>
</dbReference>
<dbReference type="VEuPathDB" id="FungiDB:TEQG_01162"/>
<reference evidence="2" key="1">
    <citation type="journal article" date="2012" name="MBio">
        <title>Comparative genome analysis of Trichophyton rubrum and related dermatophytes reveals candidate genes involved in infection.</title>
        <authorList>
            <person name="Martinez D.A."/>
            <person name="Oliver B.G."/>
            <person name="Graeser Y."/>
            <person name="Goldberg J.M."/>
            <person name="Li W."/>
            <person name="Martinez-Rossi N.M."/>
            <person name="Monod M."/>
            <person name="Shelest E."/>
            <person name="Barton R.C."/>
            <person name="Birch E."/>
            <person name="Brakhage A.A."/>
            <person name="Chen Z."/>
            <person name="Gurr S.J."/>
            <person name="Heiman D."/>
            <person name="Heitman J."/>
            <person name="Kosti I."/>
            <person name="Rossi A."/>
            <person name="Saif S."/>
            <person name="Samalova M."/>
            <person name="Saunders C.W."/>
            <person name="Shea T."/>
            <person name="Summerbell R.C."/>
            <person name="Xu J."/>
            <person name="Young S."/>
            <person name="Zeng Q."/>
            <person name="Birren B.W."/>
            <person name="Cuomo C.A."/>
            <person name="White T.C."/>
        </authorList>
    </citation>
    <scope>NUCLEOTIDE SEQUENCE [LARGE SCALE GENOMIC DNA]</scope>
    <source>
        <strain evidence="2">ATCC MYA-4606 / CBS 127.97</strain>
    </source>
</reference>
<organism evidence="1 2">
    <name type="scientific">Trichophyton equinum (strain ATCC MYA-4606 / CBS 127.97)</name>
    <name type="common">Horse ringworm fungus</name>
    <dbReference type="NCBI Taxonomy" id="559882"/>
    <lineage>
        <taxon>Eukaryota</taxon>
        <taxon>Fungi</taxon>
        <taxon>Dikarya</taxon>
        <taxon>Ascomycota</taxon>
        <taxon>Pezizomycotina</taxon>
        <taxon>Eurotiomycetes</taxon>
        <taxon>Eurotiomycetidae</taxon>
        <taxon>Onygenales</taxon>
        <taxon>Arthrodermataceae</taxon>
        <taxon>Trichophyton</taxon>
    </lineage>
</organism>
<keyword evidence="2" id="KW-1185">Reference proteome</keyword>